<dbReference type="GO" id="GO:0010945">
    <property type="term" value="F:coenzyme A diphosphatase activity"/>
    <property type="evidence" value="ECO:0007669"/>
    <property type="project" value="InterPro"/>
</dbReference>
<dbReference type="InterPro" id="IPR045121">
    <property type="entry name" value="CoAse"/>
</dbReference>
<dbReference type="Gene3D" id="3.90.79.10">
    <property type="entry name" value="Nucleoside Triphosphate Pyrophosphohydrolase"/>
    <property type="match status" value="1"/>
</dbReference>
<dbReference type="PANTHER" id="PTHR12992">
    <property type="entry name" value="NUDIX HYDROLASE"/>
    <property type="match status" value="1"/>
</dbReference>
<evidence type="ECO:0000313" key="8">
    <source>
        <dbReference type="EMBL" id="OIQ68812.1"/>
    </source>
</evidence>
<evidence type="ECO:0000256" key="5">
    <source>
        <dbReference type="ARBA" id="ARBA00022842"/>
    </source>
</evidence>
<evidence type="ECO:0000256" key="3">
    <source>
        <dbReference type="ARBA" id="ARBA00022723"/>
    </source>
</evidence>
<dbReference type="CDD" id="cd03426">
    <property type="entry name" value="NUDIX_CoAse_Nudt7"/>
    <property type="match status" value="1"/>
</dbReference>
<comment type="cofactor">
    <cofactor evidence="2">
        <name>Mg(2+)</name>
        <dbReference type="ChEBI" id="CHEBI:18420"/>
    </cofactor>
</comment>
<organism evidence="8">
    <name type="scientific">mine drainage metagenome</name>
    <dbReference type="NCBI Taxonomy" id="410659"/>
    <lineage>
        <taxon>unclassified sequences</taxon>
        <taxon>metagenomes</taxon>
        <taxon>ecological metagenomes</taxon>
    </lineage>
</organism>
<dbReference type="InterPro" id="IPR000086">
    <property type="entry name" value="NUDIX_hydrolase_dom"/>
</dbReference>
<evidence type="ECO:0000256" key="1">
    <source>
        <dbReference type="ARBA" id="ARBA00001936"/>
    </source>
</evidence>
<dbReference type="InterPro" id="IPR015797">
    <property type="entry name" value="NUDIX_hydrolase-like_dom_sf"/>
</dbReference>
<dbReference type="SUPFAM" id="SSF55811">
    <property type="entry name" value="Nudix"/>
    <property type="match status" value="1"/>
</dbReference>
<evidence type="ECO:0000259" key="7">
    <source>
        <dbReference type="PROSITE" id="PS51462"/>
    </source>
</evidence>
<evidence type="ECO:0000256" key="6">
    <source>
        <dbReference type="ARBA" id="ARBA00023211"/>
    </source>
</evidence>
<proteinExistence type="predicted"/>
<dbReference type="EMBL" id="MLJW01005091">
    <property type="protein sequence ID" value="OIQ68812.1"/>
    <property type="molecule type" value="Genomic_DNA"/>
</dbReference>
<protein>
    <submittedName>
        <fullName evidence="8">Putative nudix hydrolase NudL</fullName>
    </submittedName>
</protein>
<sequence>MSHSHIAAPSPRIVIDPESARLLGRDEALPPVAASLLSPAALRQRFAQTRQWEPELFEDSVRLNNRVLRSASVLIPLVARPTGVHLLLTRRNADLHEHAGQISFPGGRREQQDLHPAATALREAHEEIGLSPRGVELLGSLPLYYTASRYAVTPVVALLSHTEGVAAHPGEVSEVFEVPLDFLMDPRHHEHREWVAMGSNPVEGPVRRRFLVMPYTSGTQRYVIWGATAAMIRNLYRLLIA</sequence>
<reference evidence="8" key="1">
    <citation type="submission" date="2016-10" db="EMBL/GenBank/DDBJ databases">
        <title>Sequence of Gallionella enrichment culture.</title>
        <authorList>
            <person name="Poehlein A."/>
            <person name="Muehling M."/>
            <person name="Daniel R."/>
        </authorList>
    </citation>
    <scope>NUCLEOTIDE SEQUENCE</scope>
</reference>
<keyword evidence="3" id="KW-0479">Metal-binding</keyword>
<accession>A0A1J5PMJ2</accession>
<comment type="caution">
    <text evidence="8">The sequence shown here is derived from an EMBL/GenBank/DDBJ whole genome shotgun (WGS) entry which is preliminary data.</text>
</comment>
<keyword evidence="6" id="KW-0464">Manganese</keyword>
<evidence type="ECO:0000256" key="2">
    <source>
        <dbReference type="ARBA" id="ARBA00001946"/>
    </source>
</evidence>
<comment type="cofactor">
    <cofactor evidence="1">
        <name>Mn(2+)</name>
        <dbReference type="ChEBI" id="CHEBI:29035"/>
    </cofactor>
</comment>
<keyword evidence="4 8" id="KW-0378">Hydrolase</keyword>
<gene>
    <name evidence="8" type="primary">nudL_9</name>
    <name evidence="8" type="ORF">GALL_495900</name>
</gene>
<dbReference type="PANTHER" id="PTHR12992:SF11">
    <property type="entry name" value="MITOCHONDRIAL COENZYME A DIPHOSPHATASE NUDT8"/>
    <property type="match status" value="1"/>
</dbReference>
<feature type="domain" description="Nudix hydrolase" evidence="7">
    <location>
        <begin position="68"/>
        <end position="201"/>
    </location>
</feature>
<keyword evidence="5" id="KW-0460">Magnesium</keyword>
<dbReference type="AlphaFoldDB" id="A0A1J5PMJ2"/>
<name>A0A1J5PMJ2_9ZZZZ</name>
<evidence type="ECO:0000256" key="4">
    <source>
        <dbReference type="ARBA" id="ARBA00022801"/>
    </source>
</evidence>
<dbReference type="Pfam" id="PF00293">
    <property type="entry name" value="NUDIX"/>
    <property type="match status" value="1"/>
</dbReference>
<dbReference type="GO" id="GO:0046872">
    <property type="term" value="F:metal ion binding"/>
    <property type="evidence" value="ECO:0007669"/>
    <property type="project" value="UniProtKB-KW"/>
</dbReference>
<dbReference type="PROSITE" id="PS51462">
    <property type="entry name" value="NUDIX"/>
    <property type="match status" value="1"/>
</dbReference>